<evidence type="ECO:0000256" key="1">
    <source>
        <dbReference type="ARBA" id="ARBA00001933"/>
    </source>
</evidence>
<dbReference type="InterPro" id="IPR015424">
    <property type="entry name" value="PyrdxlP-dep_Trfase"/>
</dbReference>
<dbReference type="GO" id="GO:0016212">
    <property type="term" value="F:kynurenine-oxoglutarate transaminase activity"/>
    <property type="evidence" value="ECO:0007669"/>
    <property type="project" value="TreeGrafter"/>
</dbReference>
<dbReference type="InterPro" id="IPR015421">
    <property type="entry name" value="PyrdxlP-dep_Trfase_major"/>
</dbReference>
<sequence>MTSPVCCVNRDGVYNGSMTEQSGSLLSSPIVSRLRDIPETIFSRITRLAVENNAINLGQGFPDSDGPRRMLEIASEQILSGNNQYAPGRGIPELRKAISANREQSYGQVFDPDTEVAVTVGATEGIAASILALVEPGSEVVVIEPYYDAYAAAVRLAGGHHVAVPLLPTTDEDGAPRWALDVEALRRTVSDKTRMIVVNTPHNPTGHVFTTDEILAISEVAEAHDCLVLSDEVYEHLVFSEARHVPVASVGSLRERTVTVSSTAKSFNATGWKTGWVMGPAPLVDAAITAKQYMSFVGATPFQPAVAYALREEADWVKGLSQRLENNYKKIAKVCGDIGMTVYPSDGSYFVVTDISTCEVTKNMTADDFCLALPKDAGVAAIPVTAFVDDEEQYRTLVRWAFCKKANVIDDAVDKLTTWAKEK</sequence>
<dbReference type="AlphaFoldDB" id="A0A2W5SR17"/>
<evidence type="ECO:0000256" key="2">
    <source>
        <dbReference type="ARBA" id="ARBA00007441"/>
    </source>
</evidence>
<dbReference type="Gene3D" id="3.90.1150.10">
    <property type="entry name" value="Aspartate Aminotransferase, domain 1"/>
    <property type="match status" value="1"/>
</dbReference>
<dbReference type="InterPro" id="IPR051326">
    <property type="entry name" value="Kynurenine-oxoglutarate_AT"/>
</dbReference>
<evidence type="ECO:0000256" key="4">
    <source>
        <dbReference type="ARBA" id="ARBA00022679"/>
    </source>
</evidence>
<name>A0A2W5SR17_9CORY</name>
<feature type="domain" description="Aminotransferase class I/classII large" evidence="6">
    <location>
        <begin position="54"/>
        <end position="395"/>
    </location>
</feature>
<dbReference type="PANTHER" id="PTHR43807:SF20">
    <property type="entry name" value="FI04487P"/>
    <property type="match status" value="1"/>
</dbReference>
<evidence type="ECO:0000256" key="5">
    <source>
        <dbReference type="ARBA" id="ARBA00022898"/>
    </source>
</evidence>
<dbReference type="CDD" id="cd00609">
    <property type="entry name" value="AAT_like"/>
    <property type="match status" value="1"/>
</dbReference>
<dbReference type="FunFam" id="3.40.640.10:FF:000024">
    <property type="entry name" value="Kynurenine--oxoglutarate transaminase 3"/>
    <property type="match status" value="1"/>
</dbReference>
<dbReference type="EMBL" id="QFRA01000022">
    <property type="protein sequence ID" value="PZR04077.1"/>
    <property type="molecule type" value="Genomic_DNA"/>
</dbReference>
<dbReference type="InterPro" id="IPR015422">
    <property type="entry name" value="PyrdxlP-dep_Trfase_small"/>
</dbReference>
<keyword evidence="5" id="KW-0663">Pyridoxal phosphate</keyword>
<comment type="similarity">
    <text evidence="2">Belongs to the class-I pyridoxal-phosphate-dependent aminotransferase family.</text>
</comment>
<dbReference type="SUPFAM" id="SSF53383">
    <property type="entry name" value="PLP-dependent transferases"/>
    <property type="match status" value="1"/>
</dbReference>
<keyword evidence="4 7" id="KW-0808">Transferase</keyword>
<evidence type="ECO:0000313" key="8">
    <source>
        <dbReference type="Proteomes" id="UP000249432"/>
    </source>
</evidence>
<organism evidence="7 8">
    <name type="scientific">Corynebacterium kroppenstedtii</name>
    <dbReference type="NCBI Taxonomy" id="161879"/>
    <lineage>
        <taxon>Bacteria</taxon>
        <taxon>Bacillati</taxon>
        <taxon>Actinomycetota</taxon>
        <taxon>Actinomycetes</taxon>
        <taxon>Mycobacteriales</taxon>
        <taxon>Corynebacteriaceae</taxon>
        <taxon>Corynebacterium</taxon>
    </lineage>
</organism>
<comment type="caution">
    <text evidence="7">The sequence shown here is derived from an EMBL/GenBank/DDBJ whole genome shotgun (WGS) entry which is preliminary data.</text>
</comment>
<protein>
    <submittedName>
        <fullName evidence="7">Aminotransferase</fullName>
    </submittedName>
</protein>
<dbReference type="Pfam" id="PF00155">
    <property type="entry name" value="Aminotran_1_2"/>
    <property type="match status" value="1"/>
</dbReference>
<evidence type="ECO:0000313" key="7">
    <source>
        <dbReference type="EMBL" id="PZR04077.1"/>
    </source>
</evidence>
<dbReference type="GO" id="GO:0005737">
    <property type="term" value="C:cytoplasm"/>
    <property type="evidence" value="ECO:0007669"/>
    <property type="project" value="TreeGrafter"/>
</dbReference>
<dbReference type="Gene3D" id="3.40.640.10">
    <property type="entry name" value="Type I PLP-dependent aspartate aminotransferase-like (Major domain)"/>
    <property type="match status" value="1"/>
</dbReference>
<evidence type="ECO:0000256" key="3">
    <source>
        <dbReference type="ARBA" id="ARBA00022576"/>
    </source>
</evidence>
<reference evidence="7 8" key="1">
    <citation type="submission" date="2017-08" db="EMBL/GenBank/DDBJ databases">
        <title>Infants hospitalized years apart are colonized by the same room-sourced microbial strains.</title>
        <authorList>
            <person name="Brooks B."/>
            <person name="Olm M.R."/>
            <person name="Firek B.A."/>
            <person name="Baker R."/>
            <person name="Thomas B.C."/>
            <person name="Morowitz M.J."/>
            <person name="Banfield J.F."/>
        </authorList>
    </citation>
    <scope>NUCLEOTIDE SEQUENCE [LARGE SCALE GENOMIC DNA]</scope>
    <source>
        <strain evidence="7">S2_003_000_R1_3</strain>
    </source>
</reference>
<gene>
    <name evidence="7" type="ORF">DI525_07975</name>
</gene>
<dbReference type="PANTHER" id="PTHR43807">
    <property type="entry name" value="FI04487P"/>
    <property type="match status" value="1"/>
</dbReference>
<comment type="cofactor">
    <cofactor evidence="1">
        <name>pyridoxal 5'-phosphate</name>
        <dbReference type="ChEBI" id="CHEBI:597326"/>
    </cofactor>
</comment>
<evidence type="ECO:0000259" key="6">
    <source>
        <dbReference type="Pfam" id="PF00155"/>
    </source>
</evidence>
<dbReference type="Proteomes" id="UP000249432">
    <property type="component" value="Unassembled WGS sequence"/>
</dbReference>
<dbReference type="InterPro" id="IPR004839">
    <property type="entry name" value="Aminotransferase_I/II_large"/>
</dbReference>
<proteinExistence type="inferred from homology"/>
<keyword evidence="3 7" id="KW-0032">Aminotransferase</keyword>
<dbReference type="GO" id="GO:0030170">
    <property type="term" value="F:pyridoxal phosphate binding"/>
    <property type="evidence" value="ECO:0007669"/>
    <property type="project" value="InterPro"/>
</dbReference>
<accession>A0A2W5SR17</accession>